<feature type="compositionally biased region" description="Low complexity" evidence="1">
    <location>
        <begin position="72"/>
        <end position="82"/>
    </location>
</feature>
<name>A0AAD6QW48_9ROSI</name>
<evidence type="ECO:0000256" key="1">
    <source>
        <dbReference type="SAM" id="MobiDB-lite"/>
    </source>
</evidence>
<accession>A0AAD6QW48</accession>
<dbReference type="Proteomes" id="UP001164929">
    <property type="component" value="Chromosome 5"/>
</dbReference>
<feature type="chain" id="PRO_5042179484" evidence="2">
    <location>
        <begin position="22"/>
        <end position="151"/>
    </location>
</feature>
<proteinExistence type="predicted"/>
<dbReference type="AlphaFoldDB" id="A0AAD6QW48"/>
<evidence type="ECO:0000313" key="3">
    <source>
        <dbReference type="EMBL" id="KAJ6997648.1"/>
    </source>
</evidence>
<dbReference type="PRINTS" id="PR01217">
    <property type="entry name" value="PRICHEXTENSN"/>
</dbReference>
<keyword evidence="2" id="KW-0732">Signal</keyword>
<protein>
    <submittedName>
        <fullName evidence="3">Classical arabinogalactan protein 3-like</fullName>
    </submittedName>
</protein>
<sequence length="151" mass="15132">MASKTLACLMLLALLAGSALAQAPGAAPTAPPTKSPSPAPAAPTTPPPAPTPAPSVPAPTPAPSVPAPTPATAPTTSPSSSPATPPPSPLAPGGGGPIAIPPISFERGWLEQSHDGWCFDWSGWCVVFVDVGDLVMDRMLIIIIIFINVSF</sequence>
<gene>
    <name evidence="3" type="ORF">NC653_014027</name>
</gene>
<feature type="region of interest" description="Disordered" evidence="1">
    <location>
        <begin position="23"/>
        <end position="97"/>
    </location>
</feature>
<evidence type="ECO:0000313" key="4">
    <source>
        <dbReference type="Proteomes" id="UP001164929"/>
    </source>
</evidence>
<reference evidence="3" key="1">
    <citation type="journal article" date="2023" name="Mol. Ecol. Resour.">
        <title>Chromosome-level genome assembly of a triploid poplar Populus alba 'Berolinensis'.</title>
        <authorList>
            <person name="Chen S."/>
            <person name="Yu Y."/>
            <person name="Wang X."/>
            <person name="Wang S."/>
            <person name="Zhang T."/>
            <person name="Zhou Y."/>
            <person name="He R."/>
            <person name="Meng N."/>
            <person name="Wang Y."/>
            <person name="Liu W."/>
            <person name="Liu Z."/>
            <person name="Liu J."/>
            <person name="Guo Q."/>
            <person name="Huang H."/>
            <person name="Sederoff R.R."/>
            <person name="Wang G."/>
            <person name="Qu G."/>
            <person name="Chen S."/>
        </authorList>
    </citation>
    <scope>NUCLEOTIDE SEQUENCE</scope>
    <source>
        <strain evidence="3">SC-2020</strain>
    </source>
</reference>
<evidence type="ECO:0000256" key="2">
    <source>
        <dbReference type="SAM" id="SignalP"/>
    </source>
</evidence>
<dbReference type="EMBL" id="JAQIZT010000005">
    <property type="protein sequence ID" value="KAJ6997648.1"/>
    <property type="molecule type" value="Genomic_DNA"/>
</dbReference>
<organism evidence="3 4">
    <name type="scientific">Populus alba x Populus x berolinensis</name>
    <dbReference type="NCBI Taxonomy" id="444605"/>
    <lineage>
        <taxon>Eukaryota</taxon>
        <taxon>Viridiplantae</taxon>
        <taxon>Streptophyta</taxon>
        <taxon>Embryophyta</taxon>
        <taxon>Tracheophyta</taxon>
        <taxon>Spermatophyta</taxon>
        <taxon>Magnoliopsida</taxon>
        <taxon>eudicotyledons</taxon>
        <taxon>Gunneridae</taxon>
        <taxon>Pentapetalae</taxon>
        <taxon>rosids</taxon>
        <taxon>fabids</taxon>
        <taxon>Malpighiales</taxon>
        <taxon>Salicaceae</taxon>
        <taxon>Saliceae</taxon>
        <taxon>Populus</taxon>
    </lineage>
</organism>
<comment type="caution">
    <text evidence="3">The sequence shown here is derived from an EMBL/GenBank/DDBJ whole genome shotgun (WGS) entry which is preliminary data.</text>
</comment>
<feature type="signal peptide" evidence="2">
    <location>
        <begin position="1"/>
        <end position="21"/>
    </location>
</feature>
<keyword evidence="4" id="KW-1185">Reference proteome</keyword>
<feature type="compositionally biased region" description="Pro residues" evidence="1">
    <location>
        <begin position="29"/>
        <end position="71"/>
    </location>
</feature>